<feature type="compositionally biased region" description="Basic and acidic residues" evidence="2">
    <location>
        <begin position="771"/>
        <end position="782"/>
    </location>
</feature>
<keyword evidence="1" id="KW-0175">Coiled coil</keyword>
<sequence>MATPRRRSARLSKAAQQQHASPRKRISTMQLESLVERDETPEVGEPQSIDNVLATPTSAAMIKSQLSKLSGLKTPRTEPQADRGEMHPHLVHQTTTKAPDSGFKLGFVDVPIQPPRSIASAQNTPSKARFDTPASLSSTAFDFNFGSESQLSSEAQKLMDNVREEAARIKAQMQVERETQKQKDAEAEEIFGGTIATGRKIAKPRGKAGRFSDIHMAQFKKMDSIANHPSAFRAKPGFAQPTAQSLKRSGSKAGLDETERPRTAGKGTPGRKPPPFLGRPTSVSPFKSIPTQAERVETGTPVKRARRSELHDVSASRPSEQPSSIRPSTLPRPVSSSLLSPTKASLAKATISQIPIATPHKVHALTRTTSVKSLRAASTVPNGRPSTSHGECSTKPSSGLQQKGSLQAERPLPPLPREEHSSSSANTARQSKAIAESAATTGASSFSSRLPKFSGLKSILRPGRKTDMAPLIDDRQATPTRPNTATSTNGSHKKVDFTPSVKSRYAVKLAAGSPSPAKLPHLTPGKALPPVVPYDPAAYMVEDDDVWEDASEDASSEIEYPTLPVPSSSPAALPKVDNAFNEKAREHNRRESKEFKSIFTTLHHPSRSSVPATLTSVNTTVNKADPTTHAHKIIRSPSNRNFSNPSPSTIRRVRSSGVTDLVQPFEDAHVKTVPHGLPGKKRRRASTVSDDRQSTDEESSKENRRISVMPSVPGGWEESSNIGDEQEQDEGEKRGGKRVRTDPAIGDLSDKMMTGKTMSPIKKPRQSSAREMAKQNAKDRKSGRGILSLSRLNMLARPKQRN</sequence>
<dbReference type="EMBL" id="KN847045">
    <property type="protein sequence ID" value="KIW24228.1"/>
    <property type="molecule type" value="Genomic_DNA"/>
</dbReference>
<accession>A0A0D2BYK7</accession>
<dbReference type="STRING" id="569365.A0A0D2BYK7"/>
<dbReference type="Proteomes" id="UP000054466">
    <property type="component" value="Unassembled WGS sequence"/>
</dbReference>
<feature type="compositionally biased region" description="Polar residues" evidence="2">
    <location>
        <begin position="281"/>
        <end position="291"/>
    </location>
</feature>
<feature type="compositionally biased region" description="Basic and acidic residues" evidence="2">
    <location>
        <begin position="464"/>
        <end position="476"/>
    </location>
</feature>
<feature type="region of interest" description="Disordered" evidence="2">
    <location>
        <begin position="665"/>
        <end position="802"/>
    </location>
</feature>
<feature type="compositionally biased region" description="Low complexity" evidence="2">
    <location>
        <begin position="433"/>
        <end position="448"/>
    </location>
</feature>
<feature type="compositionally biased region" description="Basic and acidic residues" evidence="2">
    <location>
        <begin position="689"/>
        <end position="705"/>
    </location>
</feature>
<feature type="compositionally biased region" description="Polar residues" evidence="2">
    <location>
        <begin position="379"/>
        <end position="405"/>
    </location>
</feature>
<dbReference type="RefSeq" id="XP_016244444.1">
    <property type="nucleotide sequence ID" value="XM_016397253.1"/>
</dbReference>
<feature type="compositionally biased region" description="Polar residues" evidence="2">
    <location>
        <begin position="477"/>
        <end position="490"/>
    </location>
</feature>
<feature type="region of interest" description="Disordered" evidence="2">
    <location>
        <begin position="1"/>
        <end position="30"/>
    </location>
</feature>
<feature type="compositionally biased region" description="Polar residues" evidence="2">
    <location>
        <begin position="316"/>
        <end position="325"/>
    </location>
</feature>
<evidence type="ECO:0000256" key="2">
    <source>
        <dbReference type="SAM" id="MobiDB-lite"/>
    </source>
</evidence>
<reference evidence="3 4" key="1">
    <citation type="submission" date="2015-01" db="EMBL/GenBank/DDBJ databases">
        <title>The Genome Sequence of Cladophialophora immunda CBS83496.</title>
        <authorList>
            <consortium name="The Broad Institute Genomics Platform"/>
            <person name="Cuomo C."/>
            <person name="de Hoog S."/>
            <person name="Gorbushina A."/>
            <person name="Stielow B."/>
            <person name="Teixiera M."/>
            <person name="Abouelleil A."/>
            <person name="Chapman S.B."/>
            <person name="Priest M."/>
            <person name="Young S.K."/>
            <person name="Wortman J."/>
            <person name="Nusbaum C."/>
            <person name="Birren B."/>
        </authorList>
    </citation>
    <scope>NUCLEOTIDE SEQUENCE [LARGE SCALE GENOMIC DNA]</scope>
    <source>
        <strain evidence="3 4">CBS 83496</strain>
    </source>
</reference>
<feature type="region of interest" description="Disordered" evidence="2">
    <location>
        <begin position="231"/>
        <end position="343"/>
    </location>
</feature>
<feature type="compositionally biased region" description="Basic residues" evidence="2">
    <location>
        <begin position="1"/>
        <end position="10"/>
    </location>
</feature>
<feature type="region of interest" description="Disordered" evidence="2">
    <location>
        <begin position="65"/>
        <end position="86"/>
    </location>
</feature>
<protein>
    <recommendedName>
        <fullName evidence="5">Erythromycin esterase</fullName>
    </recommendedName>
</protein>
<evidence type="ECO:0000313" key="3">
    <source>
        <dbReference type="EMBL" id="KIW24228.1"/>
    </source>
</evidence>
<dbReference type="OrthoDB" id="5204833at2759"/>
<feature type="compositionally biased region" description="Low complexity" evidence="2">
    <location>
        <begin position="326"/>
        <end position="342"/>
    </location>
</feature>
<dbReference type="GeneID" id="27349150"/>
<feature type="coiled-coil region" evidence="1">
    <location>
        <begin position="152"/>
        <end position="188"/>
    </location>
</feature>
<evidence type="ECO:0000313" key="4">
    <source>
        <dbReference type="Proteomes" id="UP000054466"/>
    </source>
</evidence>
<feature type="compositionally biased region" description="Basic and acidic residues" evidence="2">
    <location>
        <begin position="75"/>
        <end position="86"/>
    </location>
</feature>
<feature type="region of interest" description="Disordered" evidence="2">
    <location>
        <begin position="356"/>
        <end position="499"/>
    </location>
</feature>
<dbReference type="HOGENOM" id="CLU_354511_0_0_1"/>
<dbReference type="AlphaFoldDB" id="A0A0D2BYK7"/>
<evidence type="ECO:0008006" key="5">
    <source>
        <dbReference type="Google" id="ProtNLM"/>
    </source>
</evidence>
<keyword evidence="4" id="KW-1185">Reference proteome</keyword>
<name>A0A0D2BYK7_9EURO</name>
<proteinExistence type="predicted"/>
<gene>
    <name evidence="3" type="ORF">PV07_09956</name>
</gene>
<evidence type="ECO:0000256" key="1">
    <source>
        <dbReference type="SAM" id="Coils"/>
    </source>
</evidence>
<organism evidence="3 4">
    <name type="scientific">Cladophialophora immunda</name>
    <dbReference type="NCBI Taxonomy" id="569365"/>
    <lineage>
        <taxon>Eukaryota</taxon>
        <taxon>Fungi</taxon>
        <taxon>Dikarya</taxon>
        <taxon>Ascomycota</taxon>
        <taxon>Pezizomycotina</taxon>
        <taxon>Eurotiomycetes</taxon>
        <taxon>Chaetothyriomycetidae</taxon>
        <taxon>Chaetothyriales</taxon>
        <taxon>Herpotrichiellaceae</taxon>
        <taxon>Cladophialophora</taxon>
    </lineage>
</organism>
<dbReference type="VEuPathDB" id="FungiDB:PV07_09956"/>